<proteinExistence type="predicted"/>
<reference evidence="3" key="1">
    <citation type="submission" date="2022-08" db="EMBL/GenBank/DDBJ databases">
        <authorList>
            <consortium name="DOE Joint Genome Institute"/>
            <person name="Min B."/>
            <person name="Riley R."/>
            <person name="Sierra-Patev S."/>
            <person name="Naranjo-Ortiz M."/>
            <person name="Looney B."/>
            <person name="Konkel Z."/>
            <person name="Slot J.C."/>
            <person name="Sakamoto Y."/>
            <person name="Steenwyk J.L."/>
            <person name="Rokas A."/>
            <person name="Carro J."/>
            <person name="Camarero S."/>
            <person name="Ferreira P."/>
            <person name="Molpeceres G."/>
            <person name="Ruiz-Duenas F.J."/>
            <person name="Serrano A."/>
            <person name="Henrissat B."/>
            <person name="Drula E."/>
            <person name="Hughes K.W."/>
            <person name="Mata J.L."/>
            <person name="Ishikawa N.K."/>
            <person name="Vargas-Isla R."/>
            <person name="Ushijima S."/>
            <person name="Smith C.A."/>
            <person name="Ahrendt S."/>
            <person name="Andreopoulos W."/>
            <person name="He G."/>
            <person name="Labutti K."/>
            <person name="Lipzen A."/>
            <person name="Ng V."/>
            <person name="Sandor L."/>
            <person name="Barry K."/>
            <person name="Martinez A.T."/>
            <person name="Xiao Y."/>
            <person name="Gibbons J.G."/>
            <person name="Terashima K."/>
            <person name="Hibbett D.S."/>
            <person name="Grigoriev I.V."/>
        </authorList>
    </citation>
    <scope>NUCLEOTIDE SEQUENCE</scope>
    <source>
        <strain evidence="3">TFB9207</strain>
    </source>
</reference>
<dbReference type="SUPFAM" id="SSF52540">
    <property type="entry name" value="P-loop containing nucleoside triphosphate hydrolases"/>
    <property type="match status" value="1"/>
</dbReference>
<feature type="domain" description="Nephrocystin 3-like N-terminal" evidence="2">
    <location>
        <begin position="28"/>
        <end position="188"/>
    </location>
</feature>
<comment type="caution">
    <text evidence="3">The sequence shown here is derived from an EMBL/GenBank/DDBJ whole genome shotgun (WGS) entry which is preliminary data.</text>
</comment>
<dbReference type="AlphaFoldDB" id="A0AA38NZC9"/>
<accession>A0AA38NZC9</accession>
<dbReference type="InterPro" id="IPR056884">
    <property type="entry name" value="NPHP3-like_N"/>
</dbReference>
<dbReference type="Proteomes" id="UP001163846">
    <property type="component" value="Unassembled WGS sequence"/>
</dbReference>
<organism evidence="3 4">
    <name type="scientific">Lentinula raphanica</name>
    <dbReference type="NCBI Taxonomy" id="153919"/>
    <lineage>
        <taxon>Eukaryota</taxon>
        <taxon>Fungi</taxon>
        <taxon>Dikarya</taxon>
        <taxon>Basidiomycota</taxon>
        <taxon>Agaricomycotina</taxon>
        <taxon>Agaricomycetes</taxon>
        <taxon>Agaricomycetidae</taxon>
        <taxon>Agaricales</taxon>
        <taxon>Marasmiineae</taxon>
        <taxon>Omphalotaceae</taxon>
        <taxon>Lentinula</taxon>
    </lineage>
</organism>
<keyword evidence="1" id="KW-0677">Repeat</keyword>
<sequence>EKLKPISGAWMDRNKICLEGTRMSILKDISEWIYSSNEIAPQVLFLCGEAGTGKSTISHTIGYKHQDLLGAFFCFDRTLLTTRTPWNAMRTIAYHLAIKATEIGYQMLEALGAYPYILESYNVEDLWKSLIVQSSQAMTDLDQPMLIVIDALDESGAKEDVERENLLSLIVNGAHGLPKNFRVLVTSRPEYDVIEHLHIAKEAPNTKLLRIKYMDEIKGTQDDILLYVNTIMKQEIDSGKLTSNQCKSLAEKAAGFFLWAVVACKFIHGRRAGITVPERFKRVMNLKKGNTNDFRALDELYIYILKETFDVTDVDDMDRYKFIMSQVLAAFEPLSQNALQNLQPENSEKDTVNCVLSFLGSLFTGISKSDDAPVKPVHISVFDFLLNKECSKQFCLSQIQGHKQLATGAFKVMFKNLHFNMANLKNSHVLNSEIEDLDKKVSKQIAPEVSYACCFWDLHLQYISEPDPSWVPKLEQFFCLYSLYWMEVLSLKGRIHIASRAATFVIEFIENLQVFDILHTEIVLKYNSS</sequence>
<dbReference type="PANTHER" id="PTHR10039">
    <property type="entry name" value="AMELOGENIN"/>
    <property type="match status" value="1"/>
</dbReference>
<evidence type="ECO:0000313" key="3">
    <source>
        <dbReference type="EMBL" id="KAJ3833439.1"/>
    </source>
</evidence>
<evidence type="ECO:0000259" key="2">
    <source>
        <dbReference type="Pfam" id="PF24883"/>
    </source>
</evidence>
<dbReference type="Gene3D" id="3.40.50.300">
    <property type="entry name" value="P-loop containing nucleotide triphosphate hydrolases"/>
    <property type="match status" value="1"/>
</dbReference>
<evidence type="ECO:0000313" key="4">
    <source>
        <dbReference type="Proteomes" id="UP001163846"/>
    </source>
</evidence>
<dbReference type="PANTHER" id="PTHR10039:SF14">
    <property type="entry name" value="NACHT DOMAIN-CONTAINING PROTEIN"/>
    <property type="match status" value="1"/>
</dbReference>
<feature type="non-terminal residue" evidence="3">
    <location>
        <position position="1"/>
    </location>
</feature>
<evidence type="ECO:0000256" key="1">
    <source>
        <dbReference type="ARBA" id="ARBA00022737"/>
    </source>
</evidence>
<dbReference type="EMBL" id="MU806697">
    <property type="protein sequence ID" value="KAJ3833439.1"/>
    <property type="molecule type" value="Genomic_DNA"/>
</dbReference>
<dbReference type="InterPro" id="IPR027417">
    <property type="entry name" value="P-loop_NTPase"/>
</dbReference>
<protein>
    <recommendedName>
        <fullName evidence="2">Nephrocystin 3-like N-terminal domain-containing protein</fullName>
    </recommendedName>
</protein>
<keyword evidence="4" id="KW-1185">Reference proteome</keyword>
<gene>
    <name evidence="3" type="ORF">F5878DRAFT_546577</name>
</gene>
<dbReference type="Pfam" id="PF24883">
    <property type="entry name" value="NPHP3_N"/>
    <property type="match status" value="1"/>
</dbReference>
<name>A0AA38NZC9_9AGAR</name>